<dbReference type="InterPro" id="IPR049349">
    <property type="entry name" value="DUF2264_N"/>
</dbReference>
<dbReference type="Pfam" id="PF10022">
    <property type="entry name" value="DUF2264"/>
    <property type="match status" value="1"/>
</dbReference>
<protein>
    <submittedName>
        <fullName evidence="3">Uncharacterized protein</fullName>
    </submittedName>
</protein>
<dbReference type="PANTHER" id="PTHR35339:SF4">
    <property type="entry name" value="LINALOOL DEHYDRATASE_ISOMERASE DOMAIN-CONTAINING PROTEIN"/>
    <property type="match status" value="1"/>
</dbReference>
<dbReference type="InterPro" id="IPR049237">
    <property type="entry name" value="DUF2264_C"/>
</dbReference>
<comment type="caution">
    <text evidence="3">The sequence shown here is derived from an EMBL/GenBank/DDBJ whole genome shotgun (WGS) entry which is preliminary data.</text>
</comment>
<evidence type="ECO:0000259" key="2">
    <source>
        <dbReference type="Pfam" id="PF20938"/>
    </source>
</evidence>
<name>A0A427XL02_9TREE</name>
<dbReference type="PANTHER" id="PTHR35339">
    <property type="entry name" value="LINALOOL DEHYDRATASE_ISOMERASE DOMAIN-CONTAINING PROTEIN"/>
    <property type="match status" value="1"/>
</dbReference>
<gene>
    <name evidence="3" type="ORF">EHS24_001522</name>
</gene>
<accession>A0A427XL02</accession>
<dbReference type="Proteomes" id="UP000279236">
    <property type="component" value="Unassembled WGS sequence"/>
</dbReference>
<evidence type="ECO:0000313" key="3">
    <source>
        <dbReference type="EMBL" id="RSH79472.1"/>
    </source>
</evidence>
<proteinExistence type="predicted"/>
<reference evidence="3 4" key="1">
    <citation type="submission" date="2018-11" db="EMBL/GenBank/DDBJ databases">
        <title>Genome sequence of Apiotrichum porosum DSM 27194.</title>
        <authorList>
            <person name="Aliyu H."/>
            <person name="Gorte O."/>
            <person name="Ochsenreither K."/>
        </authorList>
    </citation>
    <scope>NUCLEOTIDE SEQUENCE [LARGE SCALE GENOMIC DNA]</scope>
    <source>
        <strain evidence="3 4">DSM 27194</strain>
    </source>
</reference>
<dbReference type="PIRSF" id="PIRSF014753">
    <property type="entry name" value="UCP014753"/>
    <property type="match status" value="1"/>
</dbReference>
<organism evidence="3 4">
    <name type="scientific">Apiotrichum porosum</name>
    <dbReference type="NCBI Taxonomy" id="105984"/>
    <lineage>
        <taxon>Eukaryota</taxon>
        <taxon>Fungi</taxon>
        <taxon>Dikarya</taxon>
        <taxon>Basidiomycota</taxon>
        <taxon>Agaricomycotina</taxon>
        <taxon>Tremellomycetes</taxon>
        <taxon>Trichosporonales</taxon>
        <taxon>Trichosporonaceae</taxon>
        <taxon>Apiotrichum</taxon>
    </lineage>
</organism>
<dbReference type="InterPro" id="IPR016624">
    <property type="entry name" value="UCP014753"/>
</dbReference>
<evidence type="ECO:0000313" key="4">
    <source>
        <dbReference type="Proteomes" id="UP000279236"/>
    </source>
</evidence>
<dbReference type="EMBL" id="RSCE01000010">
    <property type="protein sequence ID" value="RSH79472.1"/>
    <property type="molecule type" value="Genomic_DNA"/>
</dbReference>
<dbReference type="GeneID" id="39586065"/>
<dbReference type="AlphaFoldDB" id="A0A427XL02"/>
<dbReference type="RefSeq" id="XP_028474619.1">
    <property type="nucleotide sequence ID" value="XM_028617312.1"/>
</dbReference>
<feature type="domain" description="DUF2264" evidence="1">
    <location>
        <begin position="16"/>
        <end position="378"/>
    </location>
</feature>
<sequence length="658" mass="71966">MVLLQPNAFVDNPFQTREDVQRGLIGLLDPLAPHTSPGGAVIDIGNTSTHYDTRAVAFETFARPLWGLTSLLVGGGKYEGAERWFRGLASGTDPTGPEYWGASKAKDQRMVEMSPMSFAIALAPDVFFENQSPTAKENIAAFLDSCQNQAMPDTNWLWFRVFANLALRSIKSPLFNPERMERDLARLDSFQLAPHPPTGDDLVGSAGWSRDGPEGVMQLDYYSGSFAIQFAQMVYAKMCAESDPKRAASYRQRAQDYVRDFVYYFDDEGNGIPFGRSMIYRFAIISTFSAMALCDVAPPAPLEWGHIKGLVLRHLRTWGRQPAIFRSDGTLNIGYVYEQMHMTENYNSPGSPYWCCKAFACLGAPATHPFWTSDELAWPTALFPPIKALPDPYHIMVRSGGHTFLLSSGQTAHYALRNGTAKYSKYSYSSTFGFCCSTGDLDLEHLAADGALALRDNSPGIDACDSDTWRVRRVPLNARIVGRGTPEVHLRSGWRPFPDVEVETWLVPPTSDSPNYYLRVHKVVAGRPLRSAEAGWATYGQGEDGRALVQAFSGETSKGGLEADGEARATTAGGSVGVVDLAVGSSSNAKRTGKLVQSDPGSNVIFARSVLPTLMGEVPVGTTWIATAVFGVPGAVVTGADAEWAKRPRVPEYILKEM</sequence>
<feature type="domain" description="DUF2264" evidence="2">
    <location>
        <begin position="384"/>
        <end position="655"/>
    </location>
</feature>
<dbReference type="Pfam" id="PF20938">
    <property type="entry name" value="DUF2264_C"/>
    <property type="match status" value="1"/>
</dbReference>
<evidence type="ECO:0000259" key="1">
    <source>
        <dbReference type="Pfam" id="PF10022"/>
    </source>
</evidence>
<dbReference type="OrthoDB" id="5150166at2759"/>
<keyword evidence="4" id="KW-1185">Reference proteome</keyword>